<dbReference type="Gene3D" id="3.40.50.850">
    <property type="entry name" value="Isochorismatase-like"/>
    <property type="match status" value="1"/>
</dbReference>
<dbReference type="Pfam" id="PF00857">
    <property type="entry name" value="Isochorismatase"/>
    <property type="match status" value="1"/>
</dbReference>
<evidence type="ECO:0000259" key="2">
    <source>
        <dbReference type="Pfam" id="PF00857"/>
    </source>
</evidence>
<sequence>MSSMGFVNAIPYAWPLSGQWSRQDTALIVIDMQSDFLHPEGYFASMGYSVAAGRAAIEPTATLLEYMRAIGVTVIYTREGHRPDLSDLNPTKRLRGELKGTPIGAQGPLGKFLVRGEKGWDIVPELEPQPGDILLDKPGNSAFHATDLDQILRSKGIRQLILTGVTTDVCVHSTMREANDKGYDCVLLSDCCAAGEAHLHQATVDITLNEGGIFGAVAESADVLKVLAKACEAA</sequence>
<dbReference type="CDD" id="cd00431">
    <property type="entry name" value="cysteine_hydrolases"/>
    <property type="match status" value="1"/>
</dbReference>
<dbReference type="InterPro" id="IPR036380">
    <property type="entry name" value="Isochorismatase-like_sf"/>
</dbReference>
<dbReference type="Proteomes" id="UP000652567">
    <property type="component" value="Unassembled WGS sequence"/>
</dbReference>
<gene>
    <name evidence="3" type="ORF">C4F51_18055</name>
</gene>
<evidence type="ECO:0000313" key="4">
    <source>
        <dbReference type="Proteomes" id="UP000652567"/>
    </source>
</evidence>
<dbReference type="RefSeq" id="WP_193912170.1">
    <property type="nucleotide sequence ID" value="NZ_PRDL01000001.1"/>
</dbReference>
<reference evidence="3" key="1">
    <citation type="submission" date="2018-07" db="EMBL/GenBank/DDBJ databases">
        <title>Genome assembly of strain Ka43.</title>
        <authorList>
            <person name="Kukolya J."/>
            <person name="Nagy I."/>
            <person name="Horvath B."/>
            <person name="Toth A."/>
        </authorList>
    </citation>
    <scope>NUCLEOTIDE SEQUENCE</scope>
    <source>
        <strain evidence="3">KB43</strain>
    </source>
</reference>
<dbReference type="GO" id="GO:0016787">
    <property type="term" value="F:hydrolase activity"/>
    <property type="evidence" value="ECO:0007669"/>
    <property type="project" value="UniProtKB-KW"/>
</dbReference>
<dbReference type="SUPFAM" id="SSF52499">
    <property type="entry name" value="Isochorismatase-like hydrolases"/>
    <property type="match status" value="1"/>
</dbReference>
<name>A0A928YW04_9GAMM</name>
<dbReference type="PANTHER" id="PTHR43540">
    <property type="entry name" value="PEROXYUREIDOACRYLATE/UREIDOACRYLATE AMIDOHYDROLASE-RELATED"/>
    <property type="match status" value="1"/>
</dbReference>
<dbReference type="InterPro" id="IPR000868">
    <property type="entry name" value="Isochorismatase-like_dom"/>
</dbReference>
<keyword evidence="1 3" id="KW-0378">Hydrolase</keyword>
<organism evidence="3 4">
    <name type="scientific">Cellvibrio polysaccharolyticus</name>
    <dbReference type="NCBI Taxonomy" id="2082724"/>
    <lineage>
        <taxon>Bacteria</taxon>
        <taxon>Pseudomonadati</taxon>
        <taxon>Pseudomonadota</taxon>
        <taxon>Gammaproteobacteria</taxon>
        <taxon>Cellvibrionales</taxon>
        <taxon>Cellvibrionaceae</taxon>
        <taxon>Cellvibrio</taxon>
    </lineage>
</organism>
<dbReference type="PANTHER" id="PTHR43540:SF9">
    <property type="entry name" value="FAMILY HYDROLASE, PUTATIVE (AFU_ORTHOLOGUE AFUA_2G08700)-RELATED"/>
    <property type="match status" value="1"/>
</dbReference>
<dbReference type="AlphaFoldDB" id="A0A928YW04"/>
<evidence type="ECO:0000256" key="1">
    <source>
        <dbReference type="ARBA" id="ARBA00022801"/>
    </source>
</evidence>
<proteinExistence type="predicted"/>
<evidence type="ECO:0000313" key="3">
    <source>
        <dbReference type="EMBL" id="MBE8719085.1"/>
    </source>
</evidence>
<protein>
    <submittedName>
        <fullName evidence="3">Cysteine hydrolase</fullName>
    </submittedName>
</protein>
<keyword evidence="4" id="KW-1185">Reference proteome</keyword>
<comment type="caution">
    <text evidence="3">The sequence shown here is derived from an EMBL/GenBank/DDBJ whole genome shotgun (WGS) entry which is preliminary data.</text>
</comment>
<dbReference type="EMBL" id="PRDL01000001">
    <property type="protein sequence ID" value="MBE8719085.1"/>
    <property type="molecule type" value="Genomic_DNA"/>
</dbReference>
<feature type="domain" description="Isochorismatase-like" evidence="2">
    <location>
        <begin position="25"/>
        <end position="205"/>
    </location>
</feature>
<dbReference type="InterPro" id="IPR050272">
    <property type="entry name" value="Isochorismatase-like_hydrls"/>
</dbReference>
<accession>A0A928YW04</accession>